<sequence length="375" mass="43353">MKLVLIGIQGSGKSTQGNLLSKHLKIPYLSTGHIFRSIAKEKTKLGKQVKVLMSSGLLIPDDLTIKIVNSYLSRPEYKNGYILDGFPRTLTQAKKFVNNVDKVVYIEIPDKEALWRIAYRDDNRNDNTVKAVIKRIELFHKHTEPVIAYYTDQKKIVSVDGTKNIEEVSKEIFKSLGKQLVRNHLATWEQKRKSIIAIVGMSGSGKTEAAEHYKKIGLPIISFSNVINSHIDENKLKHTEEIHHQLRKDFRKKFGMEAMAVLSKEEIEKTLEKHNTVVIEGLYSWEEFLYLKKHFSEVKIYLLALFTNKSLRYKRVSKRSYRTELAVGEERDIHELTDLNKGPTIAFADFVIKNNFSKEGLYNMLDDVYRRIYFA</sequence>
<comment type="caution">
    <text evidence="8">The sequence shown here is derived from an EMBL/GenBank/DDBJ whole genome shotgun (WGS) entry which is preliminary data.</text>
</comment>
<evidence type="ECO:0000256" key="4">
    <source>
        <dbReference type="ARBA" id="ARBA00022777"/>
    </source>
</evidence>
<dbReference type="InterPro" id="IPR033690">
    <property type="entry name" value="Adenylat_kinase_CS"/>
</dbReference>
<dbReference type="PROSITE" id="PS00113">
    <property type="entry name" value="ADENYLATE_KINASE"/>
    <property type="match status" value="1"/>
</dbReference>
<dbReference type="PANTHER" id="PTHR23359">
    <property type="entry name" value="NUCLEOTIDE KINASE"/>
    <property type="match status" value="1"/>
</dbReference>
<feature type="binding site" evidence="5">
    <location>
        <begin position="10"/>
        <end position="15"/>
    </location>
    <ligand>
        <name>ATP</name>
        <dbReference type="ChEBI" id="CHEBI:30616"/>
    </ligand>
</feature>
<feature type="binding site" evidence="5">
    <location>
        <begin position="57"/>
        <end position="59"/>
    </location>
    <ligand>
        <name>AMP</name>
        <dbReference type="ChEBI" id="CHEBI:456215"/>
    </ligand>
</feature>
<feature type="binding site" evidence="5">
    <location>
        <position position="135"/>
    </location>
    <ligand>
        <name>AMP</name>
        <dbReference type="ChEBI" id="CHEBI:456215"/>
    </ligand>
</feature>
<feature type="binding site" evidence="5">
    <location>
        <position position="31"/>
    </location>
    <ligand>
        <name>AMP</name>
        <dbReference type="ChEBI" id="CHEBI:456215"/>
    </ligand>
</feature>
<comment type="domain">
    <text evidence="5">Consists of three domains, a large central CORE domain and two small peripheral domains, NMPbind and LID, which undergo movements during catalysis. The LID domain closes over the site of phosphoryl transfer upon ATP binding. Assembling and dissambling the active center during each catalytic cycle provides an effective means to prevent ATP hydrolysis.</text>
</comment>
<keyword evidence="3 5" id="KW-0547">Nucleotide-binding</keyword>
<dbReference type="HAMAP" id="MF_00235">
    <property type="entry name" value="Adenylate_kinase_Adk"/>
    <property type="match status" value="1"/>
</dbReference>
<dbReference type="EMBL" id="PFOB01000066">
    <property type="protein sequence ID" value="PIZ62087.1"/>
    <property type="molecule type" value="Genomic_DNA"/>
</dbReference>
<feature type="binding site" evidence="5">
    <location>
        <position position="36"/>
    </location>
    <ligand>
        <name>AMP</name>
        <dbReference type="ChEBI" id="CHEBI:456215"/>
    </ligand>
</feature>
<dbReference type="Proteomes" id="UP000228503">
    <property type="component" value="Unassembled WGS sequence"/>
</dbReference>
<name>A0A2M7TW79_9BACT</name>
<dbReference type="GO" id="GO:0004017">
    <property type="term" value="F:AMP kinase activity"/>
    <property type="evidence" value="ECO:0007669"/>
    <property type="project" value="UniProtKB-UniRule"/>
</dbReference>
<dbReference type="InterPro" id="IPR027417">
    <property type="entry name" value="P-loop_NTPase"/>
</dbReference>
<dbReference type="Pfam" id="PF00406">
    <property type="entry name" value="ADK"/>
    <property type="match status" value="1"/>
</dbReference>
<proteinExistence type="inferred from homology"/>
<feature type="binding site" evidence="5">
    <location>
        <position position="124"/>
    </location>
    <ligand>
        <name>AMP</name>
        <dbReference type="ChEBI" id="CHEBI:456215"/>
    </ligand>
</feature>
<feature type="binding site" evidence="5">
    <location>
        <position position="120"/>
    </location>
    <ligand>
        <name>ATP</name>
        <dbReference type="ChEBI" id="CHEBI:30616"/>
    </ligand>
</feature>
<evidence type="ECO:0000313" key="8">
    <source>
        <dbReference type="EMBL" id="PIZ62087.1"/>
    </source>
</evidence>
<dbReference type="Pfam" id="PF13238">
    <property type="entry name" value="AAA_18"/>
    <property type="match status" value="1"/>
</dbReference>
<gene>
    <name evidence="5" type="primary">adk</name>
    <name evidence="8" type="ORF">COY16_05330</name>
</gene>
<evidence type="ECO:0000313" key="9">
    <source>
        <dbReference type="Proteomes" id="UP000228503"/>
    </source>
</evidence>
<comment type="catalytic activity">
    <reaction evidence="5 7">
        <text>AMP + ATP = 2 ADP</text>
        <dbReference type="Rhea" id="RHEA:12973"/>
        <dbReference type="ChEBI" id="CHEBI:30616"/>
        <dbReference type="ChEBI" id="CHEBI:456215"/>
        <dbReference type="ChEBI" id="CHEBI:456216"/>
        <dbReference type="EC" id="2.7.4.3"/>
    </reaction>
</comment>
<feature type="binding site" evidence="5">
    <location>
        <begin position="85"/>
        <end position="88"/>
    </location>
    <ligand>
        <name>AMP</name>
        <dbReference type="ChEBI" id="CHEBI:456215"/>
    </ligand>
</feature>
<dbReference type="EC" id="2.7.4.3" evidence="5 7"/>
<comment type="subunit">
    <text evidence="5 7">Monomer.</text>
</comment>
<feature type="region of interest" description="NMP" evidence="5">
    <location>
        <begin position="30"/>
        <end position="59"/>
    </location>
</feature>
<comment type="caution">
    <text evidence="5">Lacks conserved residue(s) required for the propagation of feature annotation.</text>
</comment>
<organism evidence="8 9">
    <name type="scientific">Candidatus Roizmanbacteria bacterium CG_4_10_14_0_2_um_filter_39_13</name>
    <dbReference type="NCBI Taxonomy" id="1974825"/>
    <lineage>
        <taxon>Bacteria</taxon>
        <taxon>Candidatus Roizmaniibacteriota</taxon>
    </lineage>
</organism>
<dbReference type="InterPro" id="IPR000850">
    <property type="entry name" value="Adenylat/UMP-CMP_kin"/>
</dbReference>
<keyword evidence="1 5" id="KW-0808">Transferase</keyword>
<keyword evidence="5 7" id="KW-0067">ATP-binding</keyword>
<reference evidence="9" key="1">
    <citation type="submission" date="2017-09" db="EMBL/GenBank/DDBJ databases">
        <title>Depth-based differentiation of microbial function through sediment-hosted aquifers and enrichment of novel symbionts in the deep terrestrial subsurface.</title>
        <authorList>
            <person name="Probst A.J."/>
            <person name="Ladd B."/>
            <person name="Jarett J.K."/>
            <person name="Geller-Mcgrath D.E."/>
            <person name="Sieber C.M.K."/>
            <person name="Emerson J.B."/>
            <person name="Anantharaman K."/>
            <person name="Thomas B.C."/>
            <person name="Malmstrom R."/>
            <person name="Stieglmeier M."/>
            <person name="Klingl A."/>
            <person name="Woyke T."/>
            <person name="Ryan C.M."/>
            <person name="Banfield J.F."/>
        </authorList>
    </citation>
    <scope>NUCLEOTIDE SEQUENCE [LARGE SCALE GENOMIC DNA]</scope>
</reference>
<keyword evidence="2 5" id="KW-0545">Nucleotide biosynthesis</keyword>
<evidence type="ECO:0000256" key="5">
    <source>
        <dbReference type="HAMAP-Rule" id="MF_00235"/>
    </source>
</evidence>
<dbReference type="SUPFAM" id="SSF52540">
    <property type="entry name" value="P-loop containing nucleoside triphosphate hydrolases"/>
    <property type="match status" value="2"/>
</dbReference>
<keyword evidence="4 5" id="KW-0418">Kinase</keyword>
<evidence type="ECO:0000256" key="3">
    <source>
        <dbReference type="ARBA" id="ARBA00022741"/>
    </source>
</evidence>
<dbReference type="Gene3D" id="3.40.50.300">
    <property type="entry name" value="P-loop containing nucleotide triphosphate hydrolases"/>
    <property type="match status" value="2"/>
</dbReference>
<dbReference type="GO" id="GO:0005524">
    <property type="term" value="F:ATP binding"/>
    <property type="evidence" value="ECO:0007669"/>
    <property type="project" value="UniProtKB-UniRule"/>
</dbReference>
<dbReference type="AlphaFoldDB" id="A0A2M7TW79"/>
<feature type="binding site" evidence="5">
    <location>
        <position position="92"/>
    </location>
    <ligand>
        <name>AMP</name>
        <dbReference type="ChEBI" id="CHEBI:456215"/>
    </ligand>
</feature>
<comment type="similarity">
    <text evidence="5 6">Belongs to the adenylate kinase family.</text>
</comment>
<feature type="binding site" evidence="5">
    <location>
        <position position="163"/>
    </location>
    <ligand>
        <name>ATP</name>
        <dbReference type="ChEBI" id="CHEBI:30616"/>
    </ligand>
</feature>
<dbReference type="CDD" id="cd01428">
    <property type="entry name" value="ADK"/>
    <property type="match status" value="1"/>
</dbReference>
<protein>
    <recommendedName>
        <fullName evidence="5 7">Adenylate kinase</fullName>
        <shortName evidence="5">AK</shortName>
        <ecNumber evidence="5 7">2.7.4.3</ecNumber>
    </recommendedName>
    <alternativeName>
        <fullName evidence="5">ATP-AMP transphosphorylase</fullName>
    </alternativeName>
    <alternativeName>
        <fullName evidence="5">ATP:AMP phosphotransferase</fullName>
    </alternativeName>
    <alternativeName>
        <fullName evidence="5">Adenylate monophosphate kinase</fullName>
    </alternativeName>
</protein>
<comment type="pathway">
    <text evidence="5">Purine metabolism; AMP biosynthesis via salvage pathway; AMP from ADP: step 1/1.</text>
</comment>
<evidence type="ECO:0000256" key="1">
    <source>
        <dbReference type="ARBA" id="ARBA00022679"/>
    </source>
</evidence>
<comment type="function">
    <text evidence="5">Catalyzes the reversible transfer of the terminal phosphate group between ATP and AMP. Plays an important role in cellular energy homeostasis and in adenine nucleotide metabolism.</text>
</comment>
<evidence type="ECO:0000256" key="2">
    <source>
        <dbReference type="ARBA" id="ARBA00022727"/>
    </source>
</evidence>
<dbReference type="UniPathway" id="UPA00588">
    <property type="reaction ID" value="UER00649"/>
</dbReference>
<evidence type="ECO:0000256" key="7">
    <source>
        <dbReference type="RuleBase" id="RU003331"/>
    </source>
</evidence>
<keyword evidence="5" id="KW-0963">Cytoplasm</keyword>
<dbReference type="GO" id="GO:0044209">
    <property type="term" value="P:AMP salvage"/>
    <property type="evidence" value="ECO:0007669"/>
    <property type="project" value="UniProtKB-UniRule"/>
</dbReference>
<comment type="subcellular location">
    <subcellularLocation>
        <location evidence="5 7">Cytoplasm</location>
    </subcellularLocation>
</comment>
<evidence type="ECO:0000256" key="6">
    <source>
        <dbReference type="RuleBase" id="RU003330"/>
    </source>
</evidence>
<accession>A0A2M7TW79</accession>
<dbReference type="GO" id="GO:0005737">
    <property type="term" value="C:cytoplasm"/>
    <property type="evidence" value="ECO:0007669"/>
    <property type="project" value="UniProtKB-SubCell"/>
</dbReference>
<dbReference type="PRINTS" id="PR00094">
    <property type="entry name" value="ADENYLTKNASE"/>
</dbReference>